<feature type="transmembrane region" description="Helical" evidence="1">
    <location>
        <begin position="35"/>
        <end position="52"/>
    </location>
</feature>
<proteinExistence type="predicted"/>
<keyword evidence="4" id="KW-1185">Reference proteome</keyword>
<dbReference type="AlphaFoldDB" id="A0A5C9A5P8"/>
<dbReference type="Pfam" id="PF01578">
    <property type="entry name" value="Cytochrom_C_asm"/>
    <property type="match status" value="1"/>
</dbReference>
<feature type="domain" description="Cytochrome c assembly protein" evidence="2">
    <location>
        <begin position="40"/>
        <end position="263"/>
    </location>
</feature>
<feature type="transmembrane region" description="Helical" evidence="1">
    <location>
        <begin position="93"/>
        <end position="112"/>
    </location>
</feature>
<accession>A0A5C9A5P8</accession>
<dbReference type="GO" id="GO:0020037">
    <property type="term" value="F:heme binding"/>
    <property type="evidence" value="ECO:0007669"/>
    <property type="project" value="InterPro"/>
</dbReference>
<gene>
    <name evidence="3" type="ORF">FV139_00460</name>
</gene>
<dbReference type="RefSeq" id="WP_148066286.1">
    <property type="nucleotide sequence ID" value="NZ_VRZA01000001.1"/>
</dbReference>
<feature type="transmembrane region" description="Helical" evidence="1">
    <location>
        <begin position="241"/>
        <end position="260"/>
    </location>
</feature>
<dbReference type="PANTHER" id="PTHR38034:SF1">
    <property type="entry name" value="INNER MEMBRANE PROTEIN YPJD"/>
    <property type="match status" value="1"/>
</dbReference>
<organism evidence="3 4">
    <name type="scientific">Parahaliea maris</name>
    <dbReference type="NCBI Taxonomy" id="2716870"/>
    <lineage>
        <taxon>Bacteria</taxon>
        <taxon>Pseudomonadati</taxon>
        <taxon>Pseudomonadota</taxon>
        <taxon>Gammaproteobacteria</taxon>
        <taxon>Cellvibrionales</taxon>
        <taxon>Halieaceae</taxon>
        <taxon>Parahaliea</taxon>
    </lineage>
</organism>
<feature type="transmembrane region" description="Helical" evidence="1">
    <location>
        <begin position="64"/>
        <end position="86"/>
    </location>
</feature>
<feature type="transmembrane region" description="Helical" evidence="1">
    <location>
        <begin position="124"/>
        <end position="150"/>
    </location>
</feature>
<feature type="transmembrane region" description="Helical" evidence="1">
    <location>
        <begin position="211"/>
        <end position="229"/>
    </location>
</feature>
<reference evidence="3 4" key="1">
    <citation type="submission" date="2019-08" db="EMBL/GenBank/DDBJ databases">
        <title>Parahaliea maris sp. nov., isolated from the surface seawater.</title>
        <authorList>
            <person name="Liu Y."/>
        </authorList>
    </citation>
    <scope>NUCLEOTIDE SEQUENCE [LARGE SCALE GENOMIC DNA]</scope>
    <source>
        <strain evidence="3 4">HSLHS9</strain>
    </source>
</reference>
<evidence type="ECO:0000259" key="2">
    <source>
        <dbReference type="Pfam" id="PF01578"/>
    </source>
</evidence>
<dbReference type="EMBL" id="VRZA01000001">
    <property type="protein sequence ID" value="TXS96016.1"/>
    <property type="molecule type" value="Genomic_DNA"/>
</dbReference>
<dbReference type="InterPro" id="IPR052372">
    <property type="entry name" value="YpjD/HemX"/>
</dbReference>
<keyword evidence="1" id="KW-0812">Transmembrane</keyword>
<dbReference type="PANTHER" id="PTHR38034">
    <property type="entry name" value="INNER MEMBRANE PROTEIN YPJD"/>
    <property type="match status" value="1"/>
</dbReference>
<sequence>MPLPLIATLAALLYLVATGMQLVALAQRGTNASRLPVSIAVLAMACHALVAWDSISTEDGVHLGFYKVAALVFLAVNIACVVAIALKRPLHNLLLVLFPLSAVAVMVSSLGPQTEHASHLGHGLLIHVASSIIAYAVLTLAAVQAGVLAVQDRQLHERHPGGIVKWLPPLQRMEAMLFELLWVGVILLTVAIVTGFIFVEDLFAQHLVHKTVLTIVAWMTFSSLLWGHYQLGWRSQTAVRLTLAGFLALMLAFFGSKLVLELILQR</sequence>
<keyword evidence="1" id="KW-1133">Transmembrane helix</keyword>
<dbReference type="Proteomes" id="UP000321039">
    <property type="component" value="Unassembled WGS sequence"/>
</dbReference>
<dbReference type="GO" id="GO:0017004">
    <property type="term" value="P:cytochrome complex assembly"/>
    <property type="evidence" value="ECO:0007669"/>
    <property type="project" value="InterPro"/>
</dbReference>
<dbReference type="InterPro" id="IPR002541">
    <property type="entry name" value="Cyt_c_assembly"/>
</dbReference>
<evidence type="ECO:0000313" key="4">
    <source>
        <dbReference type="Proteomes" id="UP000321039"/>
    </source>
</evidence>
<dbReference type="GO" id="GO:0005886">
    <property type="term" value="C:plasma membrane"/>
    <property type="evidence" value="ECO:0007669"/>
    <property type="project" value="TreeGrafter"/>
</dbReference>
<comment type="caution">
    <text evidence="3">The sequence shown here is derived from an EMBL/GenBank/DDBJ whole genome shotgun (WGS) entry which is preliminary data.</text>
</comment>
<name>A0A5C9A5P8_9GAMM</name>
<protein>
    <submittedName>
        <fullName evidence="3">Cytochrome C biogenesis protein</fullName>
    </submittedName>
</protein>
<feature type="transmembrane region" description="Helical" evidence="1">
    <location>
        <begin position="6"/>
        <end position="26"/>
    </location>
</feature>
<evidence type="ECO:0000313" key="3">
    <source>
        <dbReference type="EMBL" id="TXS96016.1"/>
    </source>
</evidence>
<feature type="transmembrane region" description="Helical" evidence="1">
    <location>
        <begin position="180"/>
        <end position="199"/>
    </location>
</feature>
<keyword evidence="1" id="KW-0472">Membrane</keyword>
<evidence type="ECO:0000256" key="1">
    <source>
        <dbReference type="SAM" id="Phobius"/>
    </source>
</evidence>